<dbReference type="InterPro" id="IPR002937">
    <property type="entry name" value="Amino_oxidase"/>
</dbReference>
<accession>A0A699XN71</accession>
<proteinExistence type="predicted"/>
<gene>
    <name evidence="2" type="ORF">Tci_931497</name>
</gene>
<dbReference type="EMBL" id="BKCJ011866149">
    <property type="protein sequence ID" value="GFD59528.1"/>
    <property type="molecule type" value="Genomic_DNA"/>
</dbReference>
<dbReference type="AlphaFoldDB" id="A0A699XN71"/>
<feature type="non-terminal residue" evidence="2">
    <location>
        <position position="1"/>
    </location>
</feature>
<dbReference type="GO" id="GO:0016491">
    <property type="term" value="F:oxidoreductase activity"/>
    <property type="evidence" value="ECO:0007669"/>
    <property type="project" value="InterPro"/>
</dbReference>
<evidence type="ECO:0000313" key="2">
    <source>
        <dbReference type="EMBL" id="GFD59528.1"/>
    </source>
</evidence>
<evidence type="ECO:0000259" key="1">
    <source>
        <dbReference type="Pfam" id="PF01593"/>
    </source>
</evidence>
<reference evidence="2" key="1">
    <citation type="journal article" date="2019" name="Sci. Rep.">
        <title>Draft genome of Tanacetum cinerariifolium, the natural source of mosquito coil.</title>
        <authorList>
            <person name="Yamashiro T."/>
            <person name="Shiraishi A."/>
            <person name="Satake H."/>
            <person name="Nakayama K."/>
        </authorList>
    </citation>
    <scope>NUCLEOTIDE SEQUENCE</scope>
</reference>
<sequence>AARTALAAPVAGTLFFAGEGLHHGLDSGTVEAALASGQAAAQAMLAARPPGGQ</sequence>
<organism evidence="2">
    <name type="scientific">Tanacetum cinerariifolium</name>
    <name type="common">Dalmatian daisy</name>
    <name type="synonym">Chrysanthemum cinerariifolium</name>
    <dbReference type="NCBI Taxonomy" id="118510"/>
    <lineage>
        <taxon>Eukaryota</taxon>
        <taxon>Viridiplantae</taxon>
        <taxon>Streptophyta</taxon>
        <taxon>Embryophyta</taxon>
        <taxon>Tracheophyta</taxon>
        <taxon>Spermatophyta</taxon>
        <taxon>Magnoliopsida</taxon>
        <taxon>eudicotyledons</taxon>
        <taxon>Gunneridae</taxon>
        <taxon>Pentapetalae</taxon>
        <taxon>asterids</taxon>
        <taxon>campanulids</taxon>
        <taxon>Asterales</taxon>
        <taxon>Asteraceae</taxon>
        <taxon>Asteroideae</taxon>
        <taxon>Anthemideae</taxon>
        <taxon>Anthemidinae</taxon>
        <taxon>Tanacetum</taxon>
    </lineage>
</organism>
<dbReference type="Pfam" id="PF01593">
    <property type="entry name" value="Amino_oxidase"/>
    <property type="match status" value="1"/>
</dbReference>
<comment type="caution">
    <text evidence="2">The sequence shown here is derived from an EMBL/GenBank/DDBJ whole genome shotgun (WGS) entry which is preliminary data.</text>
</comment>
<name>A0A699XN71_TANCI</name>
<feature type="domain" description="Amine oxidase" evidence="1">
    <location>
        <begin position="6"/>
        <end position="45"/>
    </location>
</feature>
<protein>
    <recommendedName>
        <fullName evidence="1">Amine oxidase domain-containing protein</fullName>
    </recommendedName>
</protein>